<evidence type="ECO:0000313" key="1">
    <source>
        <dbReference type="Ensembl" id="ENSCPVP00000026817.1"/>
    </source>
</evidence>
<accession>A0A8U8BVH9</accession>
<protein>
    <submittedName>
        <fullName evidence="1">Uncharacterized protein</fullName>
    </submittedName>
</protein>
<evidence type="ECO:0000313" key="2">
    <source>
        <dbReference type="Proteomes" id="UP000694382"/>
    </source>
</evidence>
<organism evidence="1 2">
    <name type="scientific">Geospiza parvula</name>
    <name type="common">Small tree-finch</name>
    <name type="synonym">Camarhynchus parvulus</name>
    <dbReference type="NCBI Taxonomy" id="87175"/>
    <lineage>
        <taxon>Eukaryota</taxon>
        <taxon>Metazoa</taxon>
        <taxon>Chordata</taxon>
        <taxon>Craniata</taxon>
        <taxon>Vertebrata</taxon>
        <taxon>Euteleostomi</taxon>
        <taxon>Archelosauria</taxon>
        <taxon>Archosauria</taxon>
        <taxon>Dinosauria</taxon>
        <taxon>Saurischia</taxon>
        <taxon>Theropoda</taxon>
        <taxon>Coelurosauria</taxon>
        <taxon>Aves</taxon>
        <taxon>Neognathae</taxon>
        <taxon>Neoaves</taxon>
        <taxon>Telluraves</taxon>
        <taxon>Australaves</taxon>
        <taxon>Passeriformes</taxon>
        <taxon>Thraupidae</taxon>
        <taxon>Camarhynchus</taxon>
    </lineage>
</organism>
<sequence length="70" mass="7826">MRPSFTGLVDELERVLATLDGEHYVNLTVTYTNLDWGPAFPPAPPGAPMEFPASWLLKSLIKTQLYFFPG</sequence>
<name>A0A8U8BVH9_GEOPR</name>
<reference evidence="1" key="3">
    <citation type="submission" date="2025-09" db="UniProtKB">
        <authorList>
            <consortium name="Ensembl"/>
        </authorList>
    </citation>
    <scope>IDENTIFICATION</scope>
</reference>
<reference evidence="1" key="2">
    <citation type="submission" date="2025-08" db="UniProtKB">
        <authorList>
            <consortium name="Ensembl"/>
        </authorList>
    </citation>
    <scope>IDENTIFICATION</scope>
</reference>
<proteinExistence type="predicted"/>
<reference evidence="1" key="1">
    <citation type="submission" date="2020-02" db="EMBL/GenBank/DDBJ databases">
        <authorList>
            <person name="Enbody D E."/>
            <person name="Pettersson E M."/>
        </authorList>
    </citation>
    <scope>NUCLEOTIDE SEQUENCE [LARGE SCALE GENOMIC DNA]</scope>
</reference>
<dbReference type="Ensembl" id="ENSCPVT00000028883.1">
    <property type="protein sequence ID" value="ENSCPVP00000026817.1"/>
    <property type="gene ID" value="ENSCPVG00000016869.1"/>
</dbReference>
<keyword evidence="2" id="KW-1185">Reference proteome</keyword>
<dbReference type="AlphaFoldDB" id="A0A8U8BVH9"/>
<dbReference type="Proteomes" id="UP000694382">
    <property type="component" value="Chromosome 12"/>
</dbReference>